<evidence type="ECO:0000313" key="8">
    <source>
        <dbReference type="Proteomes" id="UP001519363"/>
    </source>
</evidence>
<dbReference type="InterPro" id="IPR020846">
    <property type="entry name" value="MFS_dom"/>
</dbReference>
<accession>A0ABS5A9X8</accession>
<feature type="domain" description="Major facilitator superfamily (MFS) profile" evidence="6">
    <location>
        <begin position="21"/>
        <end position="488"/>
    </location>
</feature>
<feature type="transmembrane region" description="Helical" evidence="5">
    <location>
        <begin position="343"/>
        <end position="362"/>
    </location>
</feature>
<proteinExistence type="predicted"/>
<evidence type="ECO:0000256" key="1">
    <source>
        <dbReference type="ARBA" id="ARBA00004651"/>
    </source>
</evidence>
<feature type="transmembrane region" description="Helical" evidence="5">
    <location>
        <begin position="56"/>
        <end position="75"/>
    </location>
</feature>
<feature type="transmembrane region" description="Helical" evidence="5">
    <location>
        <begin position="87"/>
        <end position="106"/>
    </location>
</feature>
<dbReference type="PRINTS" id="PR01036">
    <property type="entry name" value="TCRTETB"/>
</dbReference>
<dbReference type="Gene3D" id="1.20.1250.20">
    <property type="entry name" value="MFS general substrate transporter like domains"/>
    <property type="match status" value="1"/>
</dbReference>
<feature type="transmembrane region" description="Helical" evidence="5">
    <location>
        <begin position="279"/>
        <end position="302"/>
    </location>
</feature>
<organism evidence="7 8">
    <name type="scientific">Crossiella equi</name>
    <dbReference type="NCBI Taxonomy" id="130796"/>
    <lineage>
        <taxon>Bacteria</taxon>
        <taxon>Bacillati</taxon>
        <taxon>Actinomycetota</taxon>
        <taxon>Actinomycetes</taxon>
        <taxon>Pseudonocardiales</taxon>
        <taxon>Pseudonocardiaceae</taxon>
        <taxon>Crossiella</taxon>
    </lineage>
</organism>
<evidence type="ECO:0000256" key="4">
    <source>
        <dbReference type="ARBA" id="ARBA00023136"/>
    </source>
</evidence>
<keyword evidence="4 5" id="KW-0472">Membrane</keyword>
<feature type="transmembrane region" description="Helical" evidence="5">
    <location>
        <begin position="112"/>
        <end position="137"/>
    </location>
</feature>
<feature type="transmembrane region" description="Helical" evidence="5">
    <location>
        <begin position="174"/>
        <end position="191"/>
    </location>
</feature>
<evidence type="ECO:0000259" key="6">
    <source>
        <dbReference type="PROSITE" id="PS50850"/>
    </source>
</evidence>
<feature type="transmembrane region" description="Helical" evidence="5">
    <location>
        <begin position="212"/>
        <end position="230"/>
    </location>
</feature>
<name>A0ABS5A9X8_9PSEU</name>
<keyword evidence="2 5" id="KW-0812">Transmembrane</keyword>
<feature type="transmembrane region" description="Helical" evidence="5">
    <location>
        <begin position="236"/>
        <end position="258"/>
    </location>
</feature>
<dbReference type="PANTHER" id="PTHR23501">
    <property type="entry name" value="MAJOR FACILITATOR SUPERFAMILY"/>
    <property type="match status" value="1"/>
</dbReference>
<feature type="transmembrane region" description="Helical" evidence="5">
    <location>
        <begin position="419"/>
        <end position="440"/>
    </location>
</feature>
<dbReference type="InterPro" id="IPR036259">
    <property type="entry name" value="MFS_trans_sf"/>
</dbReference>
<evidence type="ECO:0000313" key="7">
    <source>
        <dbReference type="EMBL" id="MBP2473386.1"/>
    </source>
</evidence>
<dbReference type="InterPro" id="IPR011701">
    <property type="entry name" value="MFS"/>
</dbReference>
<dbReference type="SUPFAM" id="SSF103473">
    <property type="entry name" value="MFS general substrate transporter"/>
    <property type="match status" value="1"/>
</dbReference>
<comment type="caution">
    <text evidence="7">The sequence shown here is derived from an EMBL/GenBank/DDBJ whole genome shotgun (WGS) entry which is preliminary data.</text>
</comment>
<feature type="transmembrane region" description="Helical" evidence="5">
    <location>
        <begin position="21"/>
        <end position="44"/>
    </location>
</feature>
<dbReference type="Proteomes" id="UP001519363">
    <property type="component" value="Unassembled WGS sequence"/>
</dbReference>
<dbReference type="Gene3D" id="1.20.1720.10">
    <property type="entry name" value="Multidrug resistance protein D"/>
    <property type="match status" value="1"/>
</dbReference>
<sequence length="511" mass="53029">MSATSEPAATAAWARKEVRQAVWALLMGSFAAVLASTIVTNALPAMVADLGASQSAYTWVVTVELLALTASVPVWGKLADLYDQKRLLQLSMLIFIVGSIAAGAAANLELLLAGRVLQGIGAGGLTALVQIVIAAMIPPRELGRLGGMFSVAFAVATVAGPLIGGFLVDIPLLGWRWCFYIGVPVCLIAMVQAHRNLKLATVPRGGKVDYPGAVLVVAAVCTLLLWISLGGKQFDWVSGTSLLLLLASVALFALFAFVESRATEPIVPLRIFRNRTVTLSLVGVFFVGVGMFGSTVFLTQYFQLALGHQPSVAGLMSLPMILAIMLVSPVSGSWITRTGHWRGFLIAGGFLLVAGLGLLGTIDAHTPWWLTVGYTVVLGVGIGLLVQNMILVVQNDVAAIDLGVATAAVTFFRQIGGTIGVAALGAVLAAQVAAAGYGAVPKIHDLDPAAATVVRDAYGTATGEVFLLATPLAALALIAILFLRQIPLKTQSGAERLAAETAAAEAEAAKA</sequence>
<reference evidence="7 8" key="1">
    <citation type="submission" date="2021-03" db="EMBL/GenBank/DDBJ databases">
        <title>Sequencing the genomes of 1000 actinobacteria strains.</title>
        <authorList>
            <person name="Klenk H.-P."/>
        </authorList>
    </citation>
    <scope>NUCLEOTIDE SEQUENCE [LARGE SCALE GENOMIC DNA]</scope>
    <source>
        <strain evidence="7 8">DSM 44580</strain>
    </source>
</reference>
<evidence type="ECO:0000256" key="5">
    <source>
        <dbReference type="SAM" id="Phobius"/>
    </source>
</evidence>
<dbReference type="EMBL" id="JAGIOO010000001">
    <property type="protein sequence ID" value="MBP2473386.1"/>
    <property type="molecule type" value="Genomic_DNA"/>
</dbReference>
<dbReference type="PROSITE" id="PS50850">
    <property type="entry name" value="MFS"/>
    <property type="match status" value="1"/>
</dbReference>
<feature type="transmembrane region" description="Helical" evidence="5">
    <location>
        <begin position="465"/>
        <end position="483"/>
    </location>
</feature>
<feature type="transmembrane region" description="Helical" evidence="5">
    <location>
        <begin position="314"/>
        <end position="336"/>
    </location>
</feature>
<evidence type="ECO:0000256" key="3">
    <source>
        <dbReference type="ARBA" id="ARBA00022989"/>
    </source>
</evidence>
<keyword evidence="8" id="KW-1185">Reference proteome</keyword>
<protein>
    <submittedName>
        <fullName evidence="7">EmrB/QacA subfamily drug resistance transporter</fullName>
    </submittedName>
</protein>
<comment type="subcellular location">
    <subcellularLocation>
        <location evidence="1">Cell membrane</location>
        <topology evidence="1">Multi-pass membrane protein</topology>
    </subcellularLocation>
</comment>
<keyword evidence="3 5" id="KW-1133">Transmembrane helix</keyword>
<dbReference type="PANTHER" id="PTHR23501:SF197">
    <property type="entry name" value="COMD"/>
    <property type="match status" value="1"/>
</dbReference>
<dbReference type="Pfam" id="PF07690">
    <property type="entry name" value="MFS_1"/>
    <property type="match status" value="1"/>
</dbReference>
<evidence type="ECO:0000256" key="2">
    <source>
        <dbReference type="ARBA" id="ARBA00022692"/>
    </source>
</evidence>
<feature type="transmembrane region" description="Helical" evidence="5">
    <location>
        <begin position="149"/>
        <end position="168"/>
    </location>
</feature>
<dbReference type="RefSeq" id="WP_086784052.1">
    <property type="nucleotide sequence ID" value="NZ_JAGIOO010000001.1"/>
</dbReference>
<gene>
    <name evidence="7" type="ORF">JOF53_002258</name>
</gene>
<feature type="transmembrane region" description="Helical" evidence="5">
    <location>
        <begin position="368"/>
        <end position="386"/>
    </location>
</feature>